<dbReference type="Pfam" id="PF01751">
    <property type="entry name" value="Toprim"/>
    <property type="match status" value="1"/>
</dbReference>
<reference evidence="2 3" key="1">
    <citation type="submission" date="2017-02" db="EMBL/GenBank/DDBJ databases">
        <authorList>
            <person name="Peterson S.W."/>
        </authorList>
    </citation>
    <scope>NUCLEOTIDE SEQUENCE [LARGE SCALE GENOMIC DNA]</scope>
    <source>
        <strain evidence="2 3">ATCC 51222</strain>
    </source>
</reference>
<protein>
    <submittedName>
        <fullName evidence="2">Ribonuclease M5</fullName>
    </submittedName>
</protein>
<dbReference type="GO" id="GO:0006364">
    <property type="term" value="P:rRNA processing"/>
    <property type="evidence" value="ECO:0007669"/>
    <property type="project" value="TreeGrafter"/>
</dbReference>
<keyword evidence="3" id="KW-1185">Reference proteome</keyword>
<dbReference type="Proteomes" id="UP000190657">
    <property type="component" value="Unassembled WGS sequence"/>
</dbReference>
<dbReference type="InterPro" id="IPR025156">
    <property type="entry name" value="RNase_M5_C"/>
</dbReference>
<dbReference type="PANTHER" id="PTHR39156:SF2">
    <property type="entry name" value="DNA PRIMASE (BACTERIAL TYPE) AND SMALL PRIMASE-LIKE PROTEINS"/>
    <property type="match status" value="1"/>
</dbReference>
<dbReference type="EMBL" id="FUWW01000004">
    <property type="protein sequence ID" value="SJZ43358.1"/>
    <property type="molecule type" value="Genomic_DNA"/>
</dbReference>
<proteinExistence type="predicted"/>
<dbReference type="PROSITE" id="PS50880">
    <property type="entry name" value="TOPRIM"/>
    <property type="match status" value="1"/>
</dbReference>
<dbReference type="PANTHER" id="PTHR39156">
    <property type="entry name" value="RIBONUCLEASE M5"/>
    <property type="match status" value="1"/>
</dbReference>
<dbReference type="STRING" id="290054.SAMN02745114_00531"/>
<dbReference type="InterPro" id="IPR006171">
    <property type="entry name" value="TOPRIM_dom"/>
</dbReference>
<evidence type="ECO:0000313" key="2">
    <source>
        <dbReference type="EMBL" id="SJZ43358.1"/>
    </source>
</evidence>
<organism evidence="2 3">
    <name type="scientific">Eubacterium coprostanoligenes</name>
    <dbReference type="NCBI Taxonomy" id="290054"/>
    <lineage>
        <taxon>Bacteria</taxon>
        <taxon>Bacillati</taxon>
        <taxon>Bacillota</taxon>
        <taxon>Clostridia</taxon>
        <taxon>Eubacteriales</taxon>
        <taxon>Eubacteriaceae</taxon>
        <taxon>Eubacterium</taxon>
    </lineage>
</organism>
<dbReference type="AlphaFoldDB" id="A0A1T4KLU4"/>
<name>A0A1T4KLU4_9FIRM</name>
<dbReference type="SUPFAM" id="SSF110455">
    <property type="entry name" value="Toprim domain"/>
    <property type="match status" value="1"/>
</dbReference>
<evidence type="ECO:0000313" key="3">
    <source>
        <dbReference type="Proteomes" id="UP000190657"/>
    </source>
</evidence>
<dbReference type="SMART" id="SM00493">
    <property type="entry name" value="TOPRIM"/>
    <property type="match status" value="1"/>
</dbReference>
<dbReference type="Pfam" id="PF13331">
    <property type="entry name" value="DUF4093"/>
    <property type="match status" value="1"/>
</dbReference>
<gene>
    <name evidence="2" type="ORF">SAMN02745114_00531</name>
</gene>
<dbReference type="Gene3D" id="3.40.1360.10">
    <property type="match status" value="1"/>
</dbReference>
<evidence type="ECO:0000259" key="1">
    <source>
        <dbReference type="PROSITE" id="PS50880"/>
    </source>
</evidence>
<feature type="domain" description="Toprim" evidence="1">
    <location>
        <begin position="8"/>
        <end position="89"/>
    </location>
</feature>
<dbReference type="OrthoDB" id="9791329at2"/>
<dbReference type="RefSeq" id="WP_078768034.1">
    <property type="nucleotide sequence ID" value="NZ_FUWW01000004.1"/>
</dbReference>
<accession>A0A1T4KLU4</accession>
<dbReference type="GO" id="GO:0043822">
    <property type="term" value="F:ribonuclease M5 activity"/>
    <property type="evidence" value="ECO:0007669"/>
    <property type="project" value="TreeGrafter"/>
</dbReference>
<sequence length="196" mass="21693">MEEKIKLTEAVIVEGKYDKMKLSNILDAFIIETNGFAIFKDKSKLSFIKKLAKERGIIILTDSDHAGFMIRNYISSGVPKEQIKNVYIPDVFGKEKRKDTPSKEGKLGVEGMTKEVILASLEKAGVSSTSSVCDNPITTVDFYDLGLTGGANSKAKRKAVCKALDLPEFLSTSSLISCINNFMTKEEFFDLCQNLD</sequence>